<name>A0A066VFI3_TILAU</name>
<dbReference type="STRING" id="1037660.A0A066VFI3"/>
<evidence type="ECO:0000313" key="4">
    <source>
        <dbReference type="Proteomes" id="UP000027361"/>
    </source>
</evidence>
<dbReference type="SUPFAM" id="SSF103473">
    <property type="entry name" value="MFS general substrate transporter"/>
    <property type="match status" value="1"/>
</dbReference>
<dbReference type="PROSITE" id="PS50850">
    <property type="entry name" value="MFS"/>
    <property type="match status" value="1"/>
</dbReference>
<dbReference type="Proteomes" id="UP000027361">
    <property type="component" value="Unassembled WGS sequence"/>
</dbReference>
<dbReference type="OrthoDB" id="2647888at2759"/>
<feature type="non-terminal residue" evidence="3">
    <location>
        <position position="69"/>
    </location>
</feature>
<comment type="subcellular location">
    <subcellularLocation>
        <location evidence="1">Membrane</location>
        <topology evidence="1">Multi-pass membrane protein</topology>
    </subcellularLocation>
</comment>
<evidence type="ECO:0000313" key="3">
    <source>
        <dbReference type="EMBL" id="KDN37325.1"/>
    </source>
</evidence>
<dbReference type="RefSeq" id="XP_013240355.1">
    <property type="nucleotide sequence ID" value="XM_013384901.1"/>
</dbReference>
<accession>A0A066VFI3</accession>
<dbReference type="GO" id="GO:0016020">
    <property type="term" value="C:membrane"/>
    <property type="evidence" value="ECO:0007669"/>
    <property type="project" value="UniProtKB-SubCell"/>
</dbReference>
<sequence length="69" mass="7585">IIGIITLIRFFSPPTASTYLPATLVVSCNLHITAEVANLSVTIYMNFQGISSLCFGTLTDMFGRRPIYI</sequence>
<dbReference type="GeneID" id="25262038"/>
<dbReference type="EMBL" id="JMSN01000141">
    <property type="protein sequence ID" value="KDN37325.1"/>
    <property type="molecule type" value="Genomic_DNA"/>
</dbReference>
<feature type="domain" description="Major facilitator superfamily (MFS) profile" evidence="2">
    <location>
        <begin position="1"/>
        <end position="69"/>
    </location>
</feature>
<dbReference type="InterPro" id="IPR020846">
    <property type="entry name" value="MFS_dom"/>
</dbReference>
<dbReference type="Gene3D" id="1.20.1720.10">
    <property type="entry name" value="Multidrug resistance protein D"/>
    <property type="match status" value="1"/>
</dbReference>
<dbReference type="HOGENOM" id="CLU_2783030_0_0_1"/>
<reference evidence="3 4" key="1">
    <citation type="submission" date="2014-05" db="EMBL/GenBank/DDBJ databases">
        <title>Draft genome sequence of a rare smut relative, Tilletiaria anomala UBC 951.</title>
        <authorList>
            <consortium name="DOE Joint Genome Institute"/>
            <person name="Toome M."/>
            <person name="Kuo A."/>
            <person name="Henrissat B."/>
            <person name="Lipzen A."/>
            <person name="Tritt A."/>
            <person name="Yoshinaga Y."/>
            <person name="Zane M."/>
            <person name="Barry K."/>
            <person name="Grigoriev I.V."/>
            <person name="Spatafora J.W."/>
            <person name="Aimea M.C."/>
        </authorList>
    </citation>
    <scope>NUCLEOTIDE SEQUENCE [LARGE SCALE GENOMIC DNA]</scope>
    <source>
        <strain evidence="3 4">UBC 951</strain>
    </source>
</reference>
<proteinExistence type="predicted"/>
<organism evidence="3 4">
    <name type="scientific">Tilletiaria anomala (strain ATCC 24038 / CBS 436.72 / UBC 951)</name>
    <dbReference type="NCBI Taxonomy" id="1037660"/>
    <lineage>
        <taxon>Eukaryota</taxon>
        <taxon>Fungi</taxon>
        <taxon>Dikarya</taxon>
        <taxon>Basidiomycota</taxon>
        <taxon>Ustilaginomycotina</taxon>
        <taxon>Exobasidiomycetes</taxon>
        <taxon>Georgefischeriales</taxon>
        <taxon>Tilletiariaceae</taxon>
        <taxon>Tilletiaria</taxon>
    </lineage>
</organism>
<comment type="caution">
    <text evidence="3">The sequence shown here is derived from an EMBL/GenBank/DDBJ whole genome shotgun (WGS) entry which is preliminary data.</text>
</comment>
<evidence type="ECO:0000256" key="1">
    <source>
        <dbReference type="ARBA" id="ARBA00004141"/>
    </source>
</evidence>
<protein>
    <recommendedName>
        <fullName evidence="2">Major facilitator superfamily (MFS) profile domain-containing protein</fullName>
    </recommendedName>
</protein>
<dbReference type="InParanoid" id="A0A066VFI3"/>
<dbReference type="InterPro" id="IPR036259">
    <property type="entry name" value="MFS_trans_sf"/>
</dbReference>
<keyword evidence="4" id="KW-1185">Reference proteome</keyword>
<dbReference type="AlphaFoldDB" id="A0A066VFI3"/>
<gene>
    <name evidence="3" type="ORF">K437DRAFT_206517</name>
</gene>
<feature type="non-terminal residue" evidence="3">
    <location>
        <position position="1"/>
    </location>
</feature>
<evidence type="ECO:0000259" key="2">
    <source>
        <dbReference type="PROSITE" id="PS50850"/>
    </source>
</evidence>
<dbReference type="GO" id="GO:0022857">
    <property type="term" value="F:transmembrane transporter activity"/>
    <property type="evidence" value="ECO:0007669"/>
    <property type="project" value="InterPro"/>
</dbReference>